<dbReference type="InterPro" id="IPR006311">
    <property type="entry name" value="TAT_signal"/>
</dbReference>
<evidence type="ECO:0000313" key="7">
    <source>
        <dbReference type="EMBL" id="QRG04592.1"/>
    </source>
</evidence>
<dbReference type="SMART" id="SM00849">
    <property type="entry name" value="Lactamase_B"/>
    <property type="match status" value="1"/>
</dbReference>
<evidence type="ECO:0000259" key="6">
    <source>
        <dbReference type="SMART" id="SM00849"/>
    </source>
</evidence>
<dbReference type="Proteomes" id="UP000596427">
    <property type="component" value="Chromosome"/>
</dbReference>
<dbReference type="PANTHER" id="PTHR42978:SF6">
    <property type="entry name" value="QUORUM-QUENCHING LACTONASE YTNP-RELATED"/>
    <property type="match status" value="1"/>
</dbReference>
<dbReference type="PROSITE" id="PS51318">
    <property type="entry name" value="TAT"/>
    <property type="match status" value="1"/>
</dbReference>
<keyword evidence="8" id="KW-1185">Reference proteome</keyword>
<gene>
    <name evidence="7" type="ORF">EZH22_15490</name>
</gene>
<accession>A0A974PJ49</accession>
<sequence>MMTVSRRIFMRSAVLAPAALATPALLRFTDVAEAEGTGAAATPHFQSRMVGEIEVIALMDGMIRRPPAMMPGYDEAKARAAAKLAHRPHDPEGMTLGINGYVIRMVDRVIAVDTGSPAGLAPTLGGWHTALAAAGIAPEQIDTVFLTHPHPDHVGGMADLKSGAVRLPKAHVITSETDWAFTFDVAVYASSPKEVQGGFDVTRAMIAPYETRKTLITPGAEIAPGLTTVPMPGHTPGHMGLRVESGGENLLIWGDLVIAPAYQFANPDWAFALDNDKAAAAATRKKVLDMAATDGVMVAGMHLDFPGFGYVERAKQGYAFVSAPWDYRI</sequence>
<dbReference type="InterPro" id="IPR001279">
    <property type="entry name" value="Metallo-B-lactamas"/>
</dbReference>
<keyword evidence="4" id="KW-0862">Zinc</keyword>
<dbReference type="EMBL" id="CP063362">
    <property type="protein sequence ID" value="QRG04592.1"/>
    <property type="molecule type" value="Genomic_DNA"/>
</dbReference>
<evidence type="ECO:0000256" key="4">
    <source>
        <dbReference type="ARBA" id="ARBA00022833"/>
    </source>
</evidence>
<keyword evidence="5" id="KW-0732">Signal</keyword>
<dbReference type="Pfam" id="PF00753">
    <property type="entry name" value="Lactamase_B"/>
    <property type="match status" value="1"/>
</dbReference>
<dbReference type="InterPro" id="IPR051013">
    <property type="entry name" value="MBL_superfamily_lactonases"/>
</dbReference>
<dbReference type="CDD" id="cd07720">
    <property type="entry name" value="OPHC2-like_MBL-fold"/>
    <property type="match status" value="1"/>
</dbReference>
<dbReference type="KEGG" id="xdi:EZH22_15490"/>
<organism evidence="7 8">
    <name type="scientific">Xanthobacter dioxanivorans</name>
    <dbReference type="NCBI Taxonomy" id="2528964"/>
    <lineage>
        <taxon>Bacteria</taxon>
        <taxon>Pseudomonadati</taxon>
        <taxon>Pseudomonadota</taxon>
        <taxon>Alphaproteobacteria</taxon>
        <taxon>Hyphomicrobiales</taxon>
        <taxon>Xanthobacteraceae</taxon>
        <taxon>Xanthobacter</taxon>
    </lineage>
</organism>
<protein>
    <submittedName>
        <fullName evidence="7">MBL fold metallo-hydrolase</fullName>
    </submittedName>
</protein>
<keyword evidence="3" id="KW-0378">Hydrolase</keyword>
<dbReference type="Gene3D" id="3.60.15.10">
    <property type="entry name" value="Ribonuclease Z/Hydroxyacylglutathione hydrolase-like"/>
    <property type="match status" value="1"/>
</dbReference>
<dbReference type="RefSeq" id="WP_203191468.1">
    <property type="nucleotide sequence ID" value="NZ_CP063362.1"/>
</dbReference>
<evidence type="ECO:0000256" key="3">
    <source>
        <dbReference type="ARBA" id="ARBA00022801"/>
    </source>
</evidence>
<dbReference type="AlphaFoldDB" id="A0A974PJ49"/>
<dbReference type="SUPFAM" id="SSF56281">
    <property type="entry name" value="Metallo-hydrolase/oxidoreductase"/>
    <property type="match status" value="1"/>
</dbReference>
<proteinExistence type="inferred from homology"/>
<comment type="similarity">
    <text evidence="1">Belongs to the metallo-beta-lactamase superfamily.</text>
</comment>
<name>A0A974PJ49_9HYPH</name>
<evidence type="ECO:0000256" key="1">
    <source>
        <dbReference type="ARBA" id="ARBA00007749"/>
    </source>
</evidence>
<dbReference type="PANTHER" id="PTHR42978">
    <property type="entry name" value="QUORUM-QUENCHING LACTONASE YTNP-RELATED-RELATED"/>
    <property type="match status" value="1"/>
</dbReference>
<dbReference type="InterPro" id="IPR036866">
    <property type="entry name" value="RibonucZ/Hydroxyglut_hydro"/>
</dbReference>
<feature type="chain" id="PRO_5037861657" evidence="5">
    <location>
        <begin position="22"/>
        <end position="329"/>
    </location>
</feature>
<dbReference type="GO" id="GO:0016787">
    <property type="term" value="F:hydrolase activity"/>
    <property type="evidence" value="ECO:0007669"/>
    <property type="project" value="UniProtKB-KW"/>
</dbReference>
<feature type="signal peptide" evidence="5">
    <location>
        <begin position="1"/>
        <end position="21"/>
    </location>
</feature>
<evidence type="ECO:0000313" key="8">
    <source>
        <dbReference type="Proteomes" id="UP000596427"/>
    </source>
</evidence>
<keyword evidence="2" id="KW-0479">Metal-binding</keyword>
<dbReference type="GO" id="GO:0046872">
    <property type="term" value="F:metal ion binding"/>
    <property type="evidence" value="ECO:0007669"/>
    <property type="project" value="UniProtKB-KW"/>
</dbReference>
<reference evidence="7 8" key="1">
    <citation type="submission" date="2020-10" db="EMBL/GenBank/DDBJ databases">
        <title>Degradation of 1,4-Dioxane by Xanthobacter sp. YN2, via a Novel Group-2 Soluble Di-Iron Monooxygenase.</title>
        <authorList>
            <person name="Ma F."/>
            <person name="Wang Y."/>
            <person name="Yang J."/>
            <person name="Guo H."/>
            <person name="Su D."/>
            <person name="Yu L."/>
        </authorList>
    </citation>
    <scope>NUCLEOTIDE SEQUENCE [LARGE SCALE GENOMIC DNA]</scope>
    <source>
        <strain evidence="7 8">YN2</strain>
    </source>
</reference>
<feature type="domain" description="Metallo-beta-lactamase" evidence="6">
    <location>
        <begin position="97"/>
        <end position="302"/>
    </location>
</feature>
<evidence type="ECO:0000256" key="5">
    <source>
        <dbReference type="SAM" id="SignalP"/>
    </source>
</evidence>
<evidence type="ECO:0000256" key="2">
    <source>
        <dbReference type="ARBA" id="ARBA00022723"/>
    </source>
</evidence>